<proteinExistence type="predicted"/>
<dbReference type="Proteomes" id="UP001060215">
    <property type="component" value="Chromosome 1"/>
</dbReference>
<reference evidence="1 2" key="1">
    <citation type="journal article" date="2022" name="Plant J.">
        <title>Chromosome-level genome of Camellia lanceoleosa provides a valuable resource for understanding genome evolution and self-incompatibility.</title>
        <authorList>
            <person name="Gong W."/>
            <person name="Xiao S."/>
            <person name="Wang L."/>
            <person name="Liao Z."/>
            <person name="Chang Y."/>
            <person name="Mo W."/>
            <person name="Hu G."/>
            <person name="Li W."/>
            <person name="Zhao G."/>
            <person name="Zhu H."/>
            <person name="Hu X."/>
            <person name="Ji K."/>
            <person name="Xiang X."/>
            <person name="Song Q."/>
            <person name="Yuan D."/>
            <person name="Jin S."/>
            <person name="Zhang L."/>
        </authorList>
    </citation>
    <scope>NUCLEOTIDE SEQUENCE [LARGE SCALE GENOMIC DNA]</scope>
    <source>
        <strain evidence="1">SQ_2022a</strain>
    </source>
</reference>
<evidence type="ECO:0000313" key="1">
    <source>
        <dbReference type="EMBL" id="KAI8032483.1"/>
    </source>
</evidence>
<dbReference type="EMBL" id="CM045758">
    <property type="protein sequence ID" value="KAI8032483.1"/>
    <property type="molecule type" value="Genomic_DNA"/>
</dbReference>
<organism evidence="1 2">
    <name type="scientific">Camellia lanceoleosa</name>
    <dbReference type="NCBI Taxonomy" id="1840588"/>
    <lineage>
        <taxon>Eukaryota</taxon>
        <taxon>Viridiplantae</taxon>
        <taxon>Streptophyta</taxon>
        <taxon>Embryophyta</taxon>
        <taxon>Tracheophyta</taxon>
        <taxon>Spermatophyta</taxon>
        <taxon>Magnoliopsida</taxon>
        <taxon>eudicotyledons</taxon>
        <taxon>Gunneridae</taxon>
        <taxon>Pentapetalae</taxon>
        <taxon>asterids</taxon>
        <taxon>Ericales</taxon>
        <taxon>Theaceae</taxon>
        <taxon>Camellia</taxon>
    </lineage>
</organism>
<evidence type="ECO:0000313" key="2">
    <source>
        <dbReference type="Proteomes" id="UP001060215"/>
    </source>
</evidence>
<comment type="caution">
    <text evidence="1">The sequence shown here is derived from an EMBL/GenBank/DDBJ whole genome shotgun (WGS) entry which is preliminary data.</text>
</comment>
<protein>
    <submittedName>
        <fullName evidence="1">DNA topoisomerase 2</fullName>
    </submittedName>
</protein>
<gene>
    <name evidence="1" type="ORF">LOK49_LG01G00167</name>
</gene>
<sequence length="266" mass="30514">MLMLFLLMGKVNGKKVSALYYGPDENCHVPIYRMVLTKFPISLSREKWSVEERTNLAKGIKQQLQELLFQKSVDLMSNVEGSIEDSNDFGSIVASIRDLDITPKNIRSYLPKVNWERLASMYRHGSLQCENVNQVLSTPMKVFSNNMGKKSEPVITKCKESENWTNVTFKPDLAKFNMTHLEDDVVALMKKRVIDLAGCLGKTVKVELNGQRIPKMEMNKIRDELNVKISEVRRLQIELTRRENAETDDIADGLKRVIATLEKENY</sequence>
<name>A0ACC0J4X5_9ERIC</name>
<keyword evidence="2" id="KW-1185">Reference proteome</keyword>
<accession>A0ACC0J4X5</accession>